<keyword evidence="1 2" id="KW-0378">Hydrolase</keyword>
<keyword evidence="3" id="KW-1185">Reference proteome</keyword>
<evidence type="ECO:0000313" key="3">
    <source>
        <dbReference type="Proteomes" id="UP000190951"/>
    </source>
</evidence>
<dbReference type="EMBL" id="CP096983">
    <property type="protein sequence ID" value="URZ12157.1"/>
    <property type="molecule type" value="Genomic_DNA"/>
</dbReference>
<dbReference type="InterPro" id="IPR050798">
    <property type="entry name" value="YhaM_exoribonuc/phosphodiest"/>
</dbReference>
<dbReference type="AlphaFoldDB" id="A0A1S8MHY5"/>
<gene>
    <name evidence="2" type="primary">yhaM</name>
    <name evidence="2" type="ORF">CROST_028740</name>
</gene>
<reference evidence="2 3" key="1">
    <citation type="submission" date="2022-04" db="EMBL/GenBank/DDBJ databases">
        <title>Genome sequence of C. roseum typestrain.</title>
        <authorList>
            <person name="Poehlein A."/>
            <person name="Schoch T."/>
            <person name="Duerre P."/>
            <person name="Daniel R."/>
        </authorList>
    </citation>
    <scope>NUCLEOTIDE SEQUENCE [LARGE SCALE GENOMIC DNA]</scope>
    <source>
        <strain evidence="2 3">DSM 7320</strain>
    </source>
</reference>
<dbReference type="InterPro" id="IPR004365">
    <property type="entry name" value="NA-bd_OB_tRNA"/>
</dbReference>
<dbReference type="GO" id="GO:0003676">
    <property type="term" value="F:nucleic acid binding"/>
    <property type="evidence" value="ECO:0007669"/>
    <property type="project" value="InterPro"/>
</dbReference>
<dbReference type="InterPro" id="IPR012340">
    <property type="entry name" value="NA-bd_OB-fold"/>
</dbReference>
<dbReference type="InterPro" id="IPR006674">
    <property type="entry name" value="HD_domain"/>
</dbReference>
<dbReference type="KEGG" id="crw:CROST_028740"/>
<proteinExistence type="predicted"/>
<dbReference type="Pfam" id="PF01966">
    <property type="entry name" value="HD"/>
    <property type="match status" value="1"/>
</dbReference>
<dbReference type="SUPFAM" id="SSF50249">
    <property type="entry name" value="Nucleic acid-binding proteins"/>
    <property type="match status" value="1"/>
</dbReference>
<dbReference type="EC" id="3.1.-.-" evidence="2"/>
<dbReference type="SUPFAM" id="SSF109604">
    <property type="entry name" value="HD-domain/PDEase-like"/>
    <property type="match status" value="1"/>
</dbReference>
<dbReference type="RefSeq" id="WP_077832022.1">
    <property type="nucleotide sequence ID" value="NZ_CP096983.1"/>
</dbReference>
<dbReference type="Gene3D" id="2.40.50.140">
    <property type="entry name" value="Nucleic acid-binding proteins"/>
    <property type="match status" value="1"/>
</dbReference>
<protein>
    <submittedName>
        <fullName evidence="2">3'-5' exoribonuclease YhaM</fullName>
        <ecNumber evidence="2">3.1.-.-</ecNumber>
    </submittedName>
</protein>
<accession>A0A1S8MHY5</accession>
<dbReference type="Proteomes" id="UP000190951">
    <property type="component" value="Chromosome"/>
</dbReference>
<evidence type="ECO:0000256" key="1">
    <source>
        <dbReference type="ARBA" id="ARBA00022801"/>
    </source>
</evidence>
<dbReference type="GO" id="GO:0016787">
    <property type="term" value="F:hydrolase activity"/>
    <property type="evidence" value="ECO:0007669"/>
    <property type="project" value="UniProtKB-KW"/>
</dbReference>
<dbReference type="STRING" id="84029.CROST_19460"/>
<organism evidence="2 3">
    <name type="scientific">Clostridium felsineum</name>
    <dbReference type="NCBI Taxonomy" id="36839"/>
    <lineage>
        <taxon>Bacteria</taxon>
        <taxon>Bacillati</taxon>
        <taxon>Bacillota</taxon>
        <taxon>Clostridia</taxon>
        <taxon>Eubacteriales</taxon>
        <taxon>Clostridiaceae</taxon>
        <taxon>Clostridium</taxon>
    </lineage>
</organism>
<dbReference type="PANTHER" id="PTHR37294:SF1">
    <property type="entry name" value="3'-5' EXORIBONUCLEASE YHAM"/>
    <property type="match status" value="1"/>
</dbReference>
<sequence length="322" mass="36781">MELKTISELEAGNRIDGFFIIKSVEKRISSNNKKYLDFTFGDKTGDINGKLWDASDSDEDTFVNNILVKVRGTVIEWQNNLQLKIDKIRKTVESDEVKVSDFVPSAPYLADDMYSTILEYVEKVKNDDIKNILYDVLESAGEKIMYWPAAKKNHHSVRSGLLYHTSTMLKAGEKISEVYTFLNTDLIYAGVILHDMAKLEEMESSELGIVTDYSIEGQLLGHIILGVEKVRNSAKKVGADKEISMMLEHMVLSHHYEAEYGSPKKPMFPEAEVLHHLDDMDASMFDMKKALETTDPGEMSDAIWSLDRRRIYKSKFDKNEEK</sequence>
<evidence type="ECO:0000313" key="2">
    <source>
        <dbReference type="EMBL" id="URZ12157.1"/>
    </source>
</evidence>
<name>A0A1S8MHY5_9CLOT</name>
<dbReference type="PANTHER" id="PTHR37294">
    <property type="entry name" value="3'-5' EXORIBONUCLEASE YHAM"/>
    <property type="match status" value="1"/>
</dbReference>
<dbReference type="Pfam" id="PF01336">
    <property type="entry name" value="tRNA_anti-codon"/>
    <property type="match status" value="1"/>
</dbReference>
<dbReference type="GO" id="GO:0031125">
    <property type="term" value="P:rRNA 3'-end processing"/>
    <property type="evidence" value="ECO:0007669"/>
    <property type="project" value="TreeGrafter"/>
</dbReference>
<dbReference type="Gene3D" id="1.10.3210.10">
    <property type="entry name" value="Hypothetical protein af1432"/>
    <property type="match status" value="1"/>
</dbReference>
<dbReference type="CDD" id="cd04492">
    <property type="entry name" value="YhaM_OBF_like"/>
    <property type="match status" value="1"/>
</dbReference>